<feature type="binding site" evidence="7">
    <location>
        <position position="242"/>
    </location>
    <ligand>
        <name>Mg(2+)</name>
        <dbReference type="ChEBI" id="CHEBI:18420"/>
    </ligand>
</feature>
<keyword evidence="7" id="KW-0460">Magnesium</keyword>
<dbReference type="Proteomes" id="UP000178393">
    <property type="component" value="Unassembled WGS sequence"/>
</dbReference>
<organism evidence="9 10">
    <name type="scientific">Candidatus Curtissbacteria bacterium RIFCSPHIGHO2_12_41_11</name>
    <dbReference type="NCBI Taxonomy" id="1797718"/>
    <lineage>
        <taxon>Bacteria</taxon>
        <taxon>Candidatus Curtissiibacteriota</taxon>
    </lineage>
</organism>
<dbReference type="InterPro" id="IPR000715">
    <property type="entry name" value="Glycosyl_transferase_4"/>
</dbReference>
<keyword evidence="3" id="KW-0808">Transferase</keyword>
<feature type="transmembrane region" description="Helical" evidence="8">
    <location>
        <begin position="212"/>
        <end position="231"/>
    </location>
</feature>
<dbReference type="GO" id="GO:0046872">
    <property type="term" value="F:metal ion binding"/>
    <property type="evidence" value="ECO:0007669"/>
    <property type="project" value="UniProtKB-KW"/>
</dbReference>
<sequence length="364" mass="39297">MSLFASFLFATFLSVILVPPIIILAKKFGLVDDPKKHKHPAVIHTKSIPRAGGVPIFLAFLTAAIFAVPLSPKLLGIFLGGAVLVAVGLADDKYDLPAFWKFIAQITAALIVIFSGVGIAFITNPFNLIGGLGVFSAEVIRLDSARIAFNFFGDHSILVWADLFALFWIVWVVNMINFSAGVDGQMPGIALIAFLVIFIASLRFFYDDPNQQLSAVISLIAAGATLGFLFYNFNPAKIFPGDSASYFLGFLIATLAIISGAKVGTAILVTAVPLVDGVFTITRRIVSKKSPFKGDRLHLHHRLLEIGFSQRQVALFYWLLCAILGAVALSLDSQGKLFAGLFLATVLIGGLTWLNLTLPKKGQR</sequence>
<feature type="transmembrane region" description="Helical" evidence="8">
    <location>
        <begin position="337"/>
        <end position="358"/>
    </location>
</feature>
<dbReference type="PANTHER" id="PTHR22926:SF3">
    <property type="entry name" value="UNDECAPRENYL-PHOSPHATE ALPHA-N-ACETYLGLUCOSAMINYL 1-PHOSPHATE TRANSFERASE"/>
    <property type="match status" value="1"/>
</dbReference>
<keyword evidence="6 8" id="KW-0472">Membrane</keyword>
<reference evidence="9 10" key="1">
    <citation type="journal article" date="2016" name="Nat. Commun.">
        <title>Thousands of microbial genomes shed light on interconnected biogeochemical processes in an aquifer system.</title>
        <authorList>
            <person name="Anantharaman K."/>
            <person name="Brown C.T."/>
            <person name="Hug L.A."/>
            <person name="Sharon I."/>
            <person name="Castelle C.J."/>
            <person name="Probst A.J."/>
            <person name="Thomas B.C."/>
            <person name="Singh A."/>
            <person name="Wilkins M.J."/>
            <person name="Karaoz U."/>
            <person name="Brodie E.L."/>
            <person name="Williams K.H."/>
            <person name="Hubbard S.S."/>
            <person name="Banfield J.F."/>
        </authorList>
    </citation>
    <scope>NUCLEOTIDE SEQUENCE [LARGE SCALE GENOMIC DNA]</scope>
</reference>
<feature type="transmembrane region" description="Helical" evidence="8">
    <location>
        <begin position="74"/>
        <end position="90"/>
    </location>
</feature>
<evidence type="ECO:0000256" key="3">
    <source>
        <dbReference type="ARBA" id="ARBA00022679"/>
    </source>
</evidence>
<evidence type="ECO:0000256" key="2">
    <source>
        <dbReference type="ARBA" id="ARBA00022475"/>
    </source>
</evidence>
<evidence type="ECO:0000313" key="9">
    <source>
        <dbReference type="EMBL" id="OGD98094.1"/>
    </source>
</evidence>
<dbReference type="Pfam" id="PF00953">
    <property type="entry name" value="Glycos_transf_4"/>
    <property type="match status" value="1"/>
</dbReference>
<protein>
    <recommendedName>
        <fullName evidence="11">Undecaprenyl-phosphate alpha-N-acetylglucosaminyl 1-phosphate transferase</fullName>
    </recommendedName>
</protein>
<dbReference type="GO" id="GO:0071555">
    <property type="term" value="P:cell wall organization"/>
    <property type="evidence" value="ECO:0007669"/>
    <property type="project" value="TreeGrafter"/>
</dbReference>
<feature type="transmembrane region" description="Helical" evidence="8">
    <location>
        <begin position="243"/>
        <end position="261"/>
    </location>
</feature>
<name>A0A1F5H206_9BACT</name>
<evidence type="ECO:0000256" key="7">
    <source>
        <dbReference type="PIRSR" id="PIRSR600715-1"/>
    </source>
</evidence>
<dbReference type="GO" id="GO:0016780">
    <property type="term" value="F:phosphotransferase activity, for other substituted phosphate groups"/>
    <property type="evidence" value="ECO:0007669"/>
    <property type="project" value="InterPro"/>
</dbReference>
<dbReference type="GO" id="GO:0005886">
    <property type="term" value="C:plasma membrane"/>
    <property type="evidence" value="ECO:0007669"/>
    <property type="project" value="UniProtKB-SubCell"/>
</dbReference>
<evidence type="ECO:0000256" key="6">
    <source>
        <dbReference type="ARBA" id="ARBA00023136"/>
    </source>
</evidence>
<evidence type="ECO:0000313" key="10">
    <source>
        <dbReference type="Proteomes" id="UP000178393"/>
    </source>
</evidence>
<dbReference type="GO" id="GO:0044038">
    <property type="term" value="P:cell wall macromolecule biosynthetic process"/>
    <property type="evidence" value="ECO:0007669"/>
    <property type="project" value="TreeGrafter"/>
</dbReference>
<feature type="transmembrane region" description="Helical" evidence="8">
    <location>
        <begin position="188"/>
        <end position="206"/>
    </location>
</feature>
<comment type="subcellular location">
    <subcellularLocation>
        <location evidence="1">Cell membrane</location>
        <topology evidence="1">Multi-pass membrane protein</topology>
    </subcellularLocation>
</comment>
<dbReference type="EMBL" id="MFBH01000054">
    <property type="protein sequence ID" value="OGD98094.1"/>
    <property type="molecule type" value="Genomic_DNA"/>
</dbReference>
<feature type="transmembrane region" description="Helical" evidence="8">
    <location>
        <begin position="102"/>
        <end position="122"/>
    </location>
</feature>
<comment type="caution">
    <text evidence="9">The sequence shown here is derived from an EMBL/GenBank/DDBJ whole genome shotgun (WGS) entry which is preliminary data.</text>
</comment>
<dbReference type="CDD" id="cd06853">
    <property type="entry name" value="GT_WecA_like"/>
    <property type="match status" value="1"/>
</dbReference>
<gene>
    <name evidence="9" type="ORF">A2W45_02850</name>
</gene>
<evidence type="ECO:0000256" key="5">
    <source>
        <dbReference type="ARBA" id="ARBA00022989"/>
    </source>
</evidence>
<dbReference type="AlphaFoldDB" id="A0A1F5H206"/>
<keyword evidence="5 8" id="KW-1133">Transmembrane helix</keyword>
<feature type="transmembrane region" description="Helical" evidence="8">
    <location>
        <begin position="157"/>
        <end position="176"/>
    </location>
</feature>
<keyword evidence="7" id="KW-0479">Metal-binding</keyword>
<feature type="transmembrane region" description="Helical" evidence="8">
    <location>
        <begin position="47"/>
        <end position="68"/>
    </location>
</feature>
<evidence type="ECO:0000256" key="1">
    <source>
        <dbReference type="ARBA" id="ARBA00004651"/>
    </source>
</evidence>
<feature type="binding site" evidence="7">
    <location>
        <position position="177"/>
    </location>
    <ligand>
        <name>Mg(2+)</name>
        <dbReference type="ChEBI" id="CHEBI:18420"/>
    </ligand>
</feature>
<evidence type="ECO:0008006" key="11">
    <source>
        <dbReference type="Google" id="ProtNLM"/>
    </source>
</evidence>
<keyword evidence="4 8" id="KW-0812">Transmembrane</keyword>
<proteinExistence type="predicted"/>
<evidence type="ECO:0000256" key="8">
    <source>
        <dbReference type="SAM" id="Phobius"/>
    </source>
</evidence>
<accession>A0A1F5H206</accession>
<dbReference type="GO" id="GO:0009103">
    <property type="term" value="P:lipopolysaccharide biosynthetic process"/>
    <property type="evidence" value="ECO:0007669"/>
    <property type="project" value="TreeGrafter"/>
</dbReference>
<keyword evidence="2" id="KW-1003">Cell membrane</keyword>
<evidence type="ECO:0000256" key="4">
    <source>
        <dbReference type="ARBA" id="ARBA00022692"/>
    </source>
</evidence>
<comment type="cofactor">
    <cofactor evidence="7">
        <name>Mg(2+)</name>
        <dbReference type="ChEBI" id="CHEBI:18420"/>
    </cofactor>
</comment>
<feature type="transmembrane region" description="Helical" evidence="8">
    <location>
        <begin position="6"/>
        <end position="26"/>
    </location>
</feature>
<dbReference type="PANTHER" id="PTHR22926">
    <property type="entry name" value="PHOSPHO-N-ACETYLMURAMOYL-PENTAPEPTIDE-TRANSFERASE"/>
    <property type="match status" value="1"/>
</dbReference>
<feature type="transmembrane region" description="Helical" evidence="8">
    <location>
        <begin position="313"/>
        <end position="331"/>
    </location>
</feature>